<evidence type="ECO:0000256" key="2">
    <source>
        <dbReference type="ARBA" id="ARBA00011741"/>
    </source>
</evidence>
<evidence type="ECO:0000256" key="1">
    <source>
        <dbReference type="ARBA" id="ARBA00004886"/>
    </source>
</evidence>
<dbReference type="InterPro" id="IPR022479">
    <property type="entry name" value="PqqD_bac"/>
</dbReference>
<dbReference type="NCBIfam" id="NF002535">
    <property type="entry name" value="PRK02079.1"/>
    <property type="match status" value="1"/>
</dbReference>
<comment type="function">
    <text evidence="4">Functions as a PqqA binding protein and presents PqqA to PqqE, in the pyrroloquinoline quinone (PQQ) biosynthetic pathway.</text>
</comment>
<dbReference type="PATRIC" id="fig|1401659.3.peg.3135"/>
<reference evidence="5 6" key="1">
    <citation type="journal article" date="2014" name="Genome Announc.">
        <title>Complete Genome Sequence of Cronobacter sakazakii Strain CMCC 45402.</title>
        <authorList>
            <person name="Zhao Z."/>
            <person name="Wang L."/>
            <person name="Wang B."/>
            <person name="Liang H."/>
            <person name="Ye Q."/>
            <person name="Zeng M."/>
        </authorList>
    </citation>
    <scope>NUCLEOTIDE SEQUENCE [LARGE SCALE GENOMIC DNA]</scope>
    <source>
        <strain evidence="6">45402</strain>
    </source>
</reference>
<accession>V5U2C1</accession>
<evidence type="ECO:0000256" key="4">
    <source>
        <dbReference type="HAMAP-Rule" id="MF_00655"/>
    </source>
</evidence>
<name>V5U2C1_9ENTR</name>
<dbReference type="HAMAP" id="MF_00655">
    <property type="entry name" value="PQQ_syn_PqqD"/>
    <property type="match status" value="1"/>
</dbReference>
<sequence>MAQTETGLMQPERHHIPQFRRGYRLQWEEAQNTHVILYPEGMAKLNESAAAILQLVDGQQTAGAIIDTLEARFPEAAPLTDDVLGFLGLAYQQKWVIFRE</sequence>
<gene>
    <name evidence="4" type="primary">pqqD</name>
    <name evidence="5" type="ORF">P262_04447</name>
</gene>
<evidence type="ECO:0000313" key="6">
    <source>
        <dbReference type="Proteomes" id="UP000018545"/>
    </source>
</evidence>
<dbReference type="Proteomes" id="UP000018545">
    <property type="component" value="Chromosome"/>
</dbReference>
<dbReference type="KEGG" id="csi:P262_04447"/>
<proteinExistence type="inferred from homology"/>
<dbReference type="EMBL" id="CP006731">
    <property type="protein sequence ID" value="AHB71533.1"/>
    <property type="molecule type" value="Genomic_DNA"/>
</dbReference>
<dbReference type="NCBIfam" id="TIGR03859">
    <property type="entry name" value="PQQ_PqqD"/>
    <property type="match status" value="1"/>
</dbReference>
<dbReference type="InterPro" id="IPR041881">
    <property type="entry name" value="PqqD_sf"/>
</dbReference>
<dbReference type="GO" id="GO:0018189">
    <property type="term" value="P:pyrroloquinoline quinone biosynthetic process"/>
    <property type="evidence" value="ECO:0007669"/>
    <property type="project" value="UniProtKB-UniRule"/>
</dbReference>
<comment type="similarity">
    <text evidence="4">Belongs to the PqqD family.</text>
</comment>
<dbReference type="Pfam" id="PF05402">
    <property type="entry name" value="PqqD"/>
    <property type="match status" value="1"/>
</dbReference>
<dbReference type="UniPathway" id="UPA00539"/>
<dbReference type="HOGENOM" id="CLU_163864_2_1_6"/>
<comment type="pathway">
    <text evidence="1 4">Cofactor biosynthesis; pyrroloquinoline quinone biosynthesis.</text>
</comment>
<comment type="subunit">
    <text evidence="2 4">Monomer. Interacts with PqqE.</text>
</comment>
<keyword evidence="3 4" id="KW-0884">PQQ biosynthesis</keyword>
<protein>
    <recommendedName>
        <fullName evidence="4">PqqA binding protein</fullName>
    </recommendedName>
    <alternativeName>
        <fullName evidence="4">Coenzyme PQQ synthesis protein D</fullName>
    </alternativeName>
    <alternativeName>
        <fullName evidence="4">Pyrroloquinoline quinone biosynthesis protein D</fullName>
    </alternativeName>
</protein>
<dbReference type="GO" id="GO:0048038">
    <property type="term" value="F:quinone binding"/>
    <property type="evidence" value="ECO:0007669"/>
    <property type="project" value="InterPro"/>
</dbReference>
<evidence type="ECO:0000256" key="3">
    <source>
        <dbReference type="ARBA" id="ARBA00022905"/>
    </source>
</evidence>
<dbReference type="InterPro" id="IPR008792">
    <property type="entry name" value="PQQD"/>
</dbReference>
<dbReference type="AlphaFoldDB" id="V5U2C1"/>
<organism evidence="5 6">
    <name type="scientific">Cronobacter malonaticus</name>
    <dbReference type="NCBI Taxonomy" id="413503"/>
    <lineage>
        <taxon>Bacteria</taxon>
        <taxon>Pseudomonadati</taxon>
        <taxon>Pseudomonadota</taxon>
        <taxon>Gammaproteobacteria</taxon>
        <taxon>Enterobacterales</taxon>
        <taxon>Enterobacteriaceae</taxon>
        <taxon>Cronobacter</taxon>
    </lineage>
</organism>
<dbReference type="Gene3D" id="1.10.10.1150">
    <property type="entry name" value="Coenzyme PQQ synthesis protein D (PqqD)"/>
    <property type="match status" value="1"/>
</dbReference>
<evidence type="ECO:0000313" key="5">
    <source>
        <dbReference type="EMBL" id="AHB71533.1"/>
    </source>
</evidence>